<accession>A0A9D1EYJ4</accession>
<reference evidence="2" key="2">
    <citation type="journal article" date="2021" name="PeerJ">
        <title>Extensive microbial diversity within the chicken gut microbiome revealed by metagenomics and culture.</title>
        <authorList>
            <person name="Gilroy R."/>
            <person name="Ravi A."/>
            <person name="Getino M."/>
            <person name="Pursley I."/>
            <person name="Horton D.L."/>
            <person name="Alikhan N.F."/>
            <person name="Baker D."/>
            <person name="Gharbi K."/>
            <person name="Hall N."/>
            <person name="Watson M."/>
            <person name="Adriaenssens E.M."/>
            <person name="Foster-Nyarko E."/>
            <person name="Jarju S."/>
            <person name="Secka A."/>
            <person name="Antonio M."/>
            <person name="Oren A."/>
            <person name="Chaudhuri R.R."/>
            <person name="La Ragione R."/>
            <person name="Hildebrand F."/>
            <person name="Pallen M.J."/>
        </authorList>
    </citation>
    <scope>NUCLEOTIDE SEQUENCE</scope>
    <source>
        <strain evidence="2">6276</strain>
    </source>
</reference>
<organism evidence="2 3">
    <name type="scientific">Candidatus Scatousia excrementigallinarum</name>
    <dbReference type="NCBI Taxonomy" id="2840935"/>
    <lineage>
        <taxon>Bacteria</taxon>
        <taxon>Candidatus Scatousia</taxon>
    </lineage>
</organism>
<sequence length="109" mass="12321">FWLIYAVAATNKVFCNKGVKFVSDISMEIYLSHMVAFRVIEMTGMINALGGGWAAYMVMSVVLLVILMICLPFVKKGIDFAVKLLGKYYQKIRSKKFDKKIAPDNKENS</sequence>
<feature type="non-terminal residue" evidence="2">
    <location>
        <position position="1"/>
    </location>
</feature>
<evidence type="ECO:0000313" key="2">
    <source>
        <dbReference type="EMBL" id="HIS36203.1"/>
    </source>
</evidence>
<evidence type="ECO:0000313" key="3">
    <source>
        <dbReference type="Proteomes" id="UP000823928"/>
    </source>
</evidence>
<dbReference type="EMBL" id="DVIU01000122">
    <property type="protein sequence ID" value="HIS36203.1"/>
    <property type="molecule type" value="Genomic_DNA"/>
</dbReference>
<keyword evidence="1" id="KW-0812">Transmembrane</keyword>
<reference evidence="2" key="1">
    <citation type="submission" date="2020-10" db="EMBL/GenBank/DDBJ databases">
        <authorList>
            <person name="Gilroy R."/>
        </authorList>
    </citation>
    <scope>NUCLEOTIDE SEQUENCE</scope>
    <source>
        <strain evidence="2">6276</strain>
    </source>
</reference>
<evidence type="ECO:0008006" key="4">
    <source>
        <dbReference type="Google" id="ProtNLM"/>
    </source>
</evidence>
<evidence type="ECO:0000256" key="1">
    <source>
        <dbReference type="SAM" id="Phobius"/>
    </source>
</evidence>
<dbReference type="Proteomes" id="UP000823928">
    <property type="component" value="Unassembled WGS sequence"/>
</dbReference>
<dbReference type="AlphaFoldDB" id="A0A9D1EYJ4"/>
<feature type="transmembrane region" description="Helical" evidence="1">
    <location>
        <begin position="53"/>
        <end position="74"/>
    </location>
</feature>
<proteinExistence type="predicted"/>
<name>A0A9D1EYJ4_9BACT</name>
<protein>
    <recommendedName>
        <fullName evidence="4">Acyltransferase</fullName>
    </recommendedName>
</protein>
<keyword evidence="1" id="KW-0472">Membrane</keyword>
<comment type="caution">
    <text evidence="2">The sequence shown here is derived from an EMBL/GenBank/DDBJ whole genome shotgun (WGS) entry which is preliminary data.</text>
</comment>
<keyword evidence="1" id="KW-1133">Transmembrane helix</keyword>
<gene>
    <name evidence="2" type="ORF">IAC10_06185</name>
</gene>